<feature type="transmembrane region" description="Helical" evidence="1">
    <location>
        <begin position="191"/>
        <end position="207"/>
    </location>
</feature>
<name>A0A1H0EEW5_9ACTN</name>
<keyword evidence="1" id="KW-0812">Transmembrane</keyword>
<feature type="transmembrane region" description="Helical" evidence="1">
    <location>
        <begin position="297"/>
        <end position="317"/>
    </location>
</feature>
<feature type="transmembrane region" description="Helical" evidence="1">
    <location>
        <begin position="349"/>
        <end position="373"/>
    </location>
</feature>
<feature type="transmembrane region" description="Helical" evidence="1">
    <location>
        <begin position="504"/>
        <end position="528"/>
    </location>
</feature>
<evidence type="ECO:0008006" key="4">
    <source>
        <dbReference type="Google" id="ProtNLM"/>
    </source>
</evidence>
<proteinExistence type="predicted"/>
<keyword evidence="1" id="KW-1133">Transmembrane helix</keyword>
<feature type="transmembrane region" description="Helical" evidence="1">
    <location>
        <begin position="85"/>
        <end position="105"/>
    </location>
</feature>
<dbReference type="RefSeq" id="WP_091025455.1">
    <property type="nucleotide sequence ID" value="NZ_BKAE01000010.1"/>
</dbReference>
<feature type="transmembrane region" description="Helical" evidence="1">
    <location>
        <begin position="117"/>
        <end position="142"/>
    </location>
</feature>
<dbReference type="Proteomes" id="UP000199004">
    <property type="component" value="Unassembled WGS sequence"/>
</dbReference>
<feature type="transmembrane region" description="Helical" evidence="1">
    <location>
        <begin position="154"/>
        <end position="170"/>
    </location>
</feature>
<dbReference type="STRING" id="1005944.SAMN05192576_2841"/>
<evidence type="ECO:0000313" key="2">
    <source>
        <dbReference type="EMBL" id="SDN81037.1"/>
    </source>
</evidence>
<dbReference type="OrthoDB" id="581211at2"/>
<evidence type="ECO:0000313" key="3">
    <source>
        <dbReference type="Proteomes" id="UP000199004"/>
    </source>
</evidence>
<dbReference type="EMBL" id="FNIC01000004">
    <property type="protein sequence ID" value="SDN81037.1"/>
    <property type="molecule type" value="Genomic_DNA"/>
</dbReference>
<organism evidence="2 3">
    <name type="scientific">Nocardioides szechwanensis</name>
    <dbReference type="NCBI Taxonomy" id="1005944"/>
    <lineage>
        <taxon>Bacteria</taxon>
        <taxon>Bacillati</taxon>
        <taxon>Actinomycetota</taxon>
        <taxon>Actinomycetes</taxon>
        <taxon>Propionibacteriales</taxon>
        <taxon>Nocardioidaceae</taxon>
        <taxon>Nocardioides</taxon>
    </lineage>
</organism>
<reference evidence="2 3" key="1">
    <citation type="submission" date="2016-10" db="EMBL/GenBank/DDBJ databases">
        <authorList>
            <person name="de Groot N.N."/>
        </authorList>
    </citation>
    <scope>NUCLEOTIDE SEQUENCE [LARGE SCALE GENOMIC DNA]</scope>
    <source>
        <strain evidence="2 3">CGMCC 1.11147</strain>
    </source>
</reference>
<accession>A0A1H0EEW5</accession>
<feature type="transmembrane region" description="Helical" evidence="1">
    <location>
        <begin position="227"/>
        <end position="247"/>
    </location>
</feature>
<feature type="transmembrane region" description="Helical" evidence="1">
    <location>
        <begin position="471"/>
        <end position="492"/>
    </location>
</feature>
<keyword evidence="1" id="KW-0472">Membrane</keyword>
<evidence type="ECO:0000256" key="1">
    <source>
        <dbReference type="SAM" id="Phobius"/>
    </source>
</evidence>
<gene>
    <name evidence="2" type="ORF">SAMN05192576_2841</name>
</gene>
<dbReference type="AlphaFoldDB" id="A0A1H0EEW5"/>
<keyword evidence="3" id="KW-1185">Reference proteome</keyword>
<sequence>MPDRPAPLARIDAGLATLLSLAAALAIALRQLDGLVGQVLQDGTRWTPTDLTGLHWPETAHEGWRFLFGPADAAEHRLDAWLTGYVFLDVAFALTYGALLMRWVVHELARATTFGRAWAAVASGAAAVVAVAADLTEGVLILGRWETPLPFASYVKWAGLAVAVLVLVVMRGRDLVSGLRLGAGAFYTHRYSAIIVLPLALLGLVAGPDIVEQVPDIQRRWVDDGPWHVVAAAFVTAVLAGATFVVGRQRTDHLWRRTTVELPEEADPLSPLLLWFAGPVVLLVAGVAVQVGGGEVAWRRAGGFAAIPILVGFCSWVRRVRSSGSAARRPTRPKVTADRFRAASLVGDVLPGVLLVVTGLGAIRSFTAVVALGDDRWQALALMLIGVVTVAVTWPLYGWCLGRLADAADRNAATVLLTPGIDSPARSRTSRSASLASLKQHPVSWLALALSTLAGLLLALLPGWAAAGLGVIATFQLALGSLSILIASVVVITQRPGAPEAFWFTPRTLAFTPTTSLVVLACLATAVAGTGDDVHPVRDGPNDAGIGVRAGVPVLLDQWLAADPDGVCETELEGQRVRPLVMYAAEGGGIRAAYWTASGVDQIAALTPGPEVCGGAFVSSGASGGALGLAIASVRDPGDAREAVRQISGPDGLTEAVTGMVLRDTIFAATGIGLPSFGAEGRDDATWADRAALIEESWEEQIPELREPWLQARGSWSWGITGPLVLNSTSSTTGCRALVSQVALGEMTRSGCGEPTDVAGSSDLVACTGQLYTSTAALLASRFPFVTPAGSEECAGVDQQYVDGGYAENTGIGTLVDLAPQVLPWVRAHNDCVLMAGPDCGARPTTLVVPLLVYFDNGSGSDLAAPTPEPALEVLVPVATALKAKKSLYSTDSQLQRATAALATDQLWSVDGSDLVSRVDEWRAHSVFVVYQATSPGIAGPLGWVLSTASQRPMDDALADQRLVAKLSYGNIDELVRTLDPGR</sequence>
<feature type="transmembrane region" description="Helical" evidence="1">
    <location>
        <begin position="379"/>
        <end position="400"/>
    </location>
</feature>
<feature type="transmembrane region" description="Helical" evidence="1">
    <location>
        <begin position="445"/>
        <end position="465"/>
    </location>
</feature>
<protein>
    <recommendedName>
        <fullName evidence="4">Patatin-like phospholipase</fullName>
    </recommendedName>
</protein>
<feature type="transmembrane region" description="Helical" evidence="1">
    <location>
        <begin position="272"/>
        <end position="291"/>
    </location>
</feature>